<evidence type="ECO:0000256" key="4">
    <source>
        <dbReference type="ARBA" id="ARBA00022427"/>
    </source>
</evidence>
<feature type="transmembrane region" description="Helical" evidence="11">
    <location>
        <begin position="38"/>
        <end position="58"/>
    </location>
</feature>
<keyword evidence="6 11" id="KW-0812">Transmembrane</keyword>
<keyword evidence="13" id="KW-1185">Reference proteome</keyword>
<dbReference type="Gene3D" id="1.20.140.150">
    <property type="match status" value="1"/>
</dbReference>
<dbReference type="InterPro" id="IPR004031">
    <property type="entry name" value="PMP22/EMP/MP20/Claudin"/>
</dbReference>
<dbReference type="EMBL" id="KB551903">
    <property type="protein sequence ID" value="EMP30115.1"/>
    <property type="molecule type" value="Genomic_DNA"/>
</dbReference>
<evidence type="ECO:0000256" key="1">
    <source>
        <dbReference type="ARBA" id="ARBA00004435"/>
    </source>
</evidence>
<evidence type="ECO:0000256" key="9">
    <source>
        <dbReference type="ARBA" id="ARBA00023136"/>
    </source>
</evidence>
<dbReference type="GO" id="GO:0005886">
    <property type="term" value="C:plasma membrane"/>
    <property type="evidence" value="ECO:0007669"/>
    <property type="project" value="UniProtKB-SubCell"/>
</dbReference>
<evidence type="ECO:0000256" key="7">
    <source>
        <dbReference type="ARBA" id="ARBA00022949"/>
    </source>
</evidence>
<evidence type="ECO:0000313" key="13">
    <source>
        <dbReference type="Proteomes" id="UP000031443"/>
    </source>
</evidence>
<accession>M7B3P2</accession>
<organism evidence="12 13">
    <name type="scientific">Chelonia mydas</name>
    <name type="common">Green sea-turtle</name>
    <name type="synonym">Chelonia agassizi</name>
    <dbReference type="NCBI Taxonomy" id="8469"/>
    <lineage>
        <taxon>Eukaryota</taxon>
        <taxon>Metazoa</taxon>
        <taxon>Chordata</taxon>
        <taxon>Craniata</taxon>
        <taxon>Vertebrata</taxon>
        <taxon>Euteleostomi</taxon>
        <taxon>Archelosauria</taxon>
        <taxon>Testudinata</taxon>
        <taxon>Testudines</taxon>
        <taxon>Cryptodira</taxon>
        <taxon>Durocryptodira</taxon>
        <taxon>Americhelydia</taxon>
        <taxon>Chelonioidea</taxon>
        <taxon>Cheloniidae</taxon>
        <taxon>Chelonia</taxon>
    </lineage>
</organism>
<feature type="region of interest" description="Disordered" evidence="10">
    <location>
        <begin position="1"/>
        <end position="25"/>
    </location>
</feature>
<keyword evidence="7" id="KW-0965">Cell junction</keyword>
<evidence type="ECO:0000256" key="8">
    <source>
        <dbReference type="ARBA" id="ARBA00022989"/>
    </source>
</evidence>
<dbReference type="AlphaFoldDB" id="M7B3P2"/>
<sequence length="127" mass="13497">MLTNPALSSGEREQPPATGHPSPLHPGTLRVHLQTSRALMVVSILMGFVGVIVSVVGMKCTKVGDENPVIKSRIAVAGGILFLIAGLCTLTAVSWYATQVTYEFFNPNTPVNARVSLFVLTGVRIPP</sequence>
<comment type="similarity">
    <text evidence="3">Belongs to the claudin family.</text>
</comment>
<evidence type="ECO:0000256" key="2">
    <source>
        <dbReference type="ARBA" id="ARBA00004651"/>
    </source>
</evidence>
<evidence type="ECO:0000256" key="5">
    <source>
        <dbReference type="ARBA" id="ARBA00022475"/>
    </source>
</evidence>
<gene>
    <name evidence="12" type="ORF">UY3_12761</name>
</gene>
<evidence type="ECO:0000313" key="12">
    <source>
        <dbReference type="EMBL" id="EMP30115.1"/>
    </source>
</evidence>
<evidence type="ECO:0000256" key="11">
    <source>
        <dbReference type="SAM" id="Phobius"/>
    </source>
</evidence>
<evidence type="ECO:0000256" key="3">
    <source>
        <dbReference type="ARBA" id="ARBA00008295"/>
    </source>
</evidence>
<evidence type="ECO:0000256" key="6">
    <source>
        <dbReference type="ARBA" id="ARBA00022692"/>
    </source>
</evidence>
<dbReference type="eggNOG" id="ENOG502QTG5">
    <property type="taxonomic scope" value="Eukaryota"/>
</dbReference>
<dbReference type="Pfam" id="PF00822">
    <property type="entry name" value="PMP22_Claudin"/>
    <property type="match status" value="1"/>
</dbReference>
<keyword evidence="9 11" id="KW-0472">Membrane</keyword>
<comment type="subcellular location">
    <subcellularLocation>
        <location evidence="1">Cell junction</location>
        <location evidence="1">Tight junction</location>
    </subcellularLocation>
    <subcellularLocation>
        <location evidence="2">Cell membrane</location>
        <topology evidence="2">Multi-pass membrane protein</topology>
    </subcellularLocation>
</comment>
<dbReference type="Proteomes" id="UP000031443">
    <property type="component" value="Unassembled WGS sequence"/>
</dbReference>
<dbReference type="GO" id="GO:0005198">
    <property type="term" value="F:structural molecule activity"/>
    <property type="evidence" value="ECO:0007669"/>
    <property type="project" value="InterPro"/>
</dbReference>
<protein>
    <submittedName>
        <fullName evidence="12">Claudin-19</fullName>
    </submittedName>
</protein>
<name>M7B3P2_CHEMY</name>
<dbReference type="STRING" id="8469.M7B3P2"/>
<feature type="transmembrane region" description="Helical" evidence="11">
    <location>
        <begin position="74"/>
        <end position="97"/>
    </location>
</feature>
<proteinExistence type="inferred from homology"/>
<dbReference type="GO" id="GO:0005923">
    <property type="term" value="C:bicellular tight junction"/>
    <property type="evidence" value="ECO:0007669"/>
    <property type="project" value="UniProtKB-SubCell"/>
</dbReference>
<dbReference type="PRINTS" id="PR01077">
    <property type="entry name" value="CLAUDIN"/>
</dbReference>
<keyword evidence="8 11" id="KW-1133">Transmembrane helix</keyword>
<dbReference type="PANTHER" id="PTHR12002">
    <property type="entry name" value="CLAUDIN"/>
    <property type="match status" value="1"/>
</dbReference>
<evidence type="ECO:0000256" key="10">
    <source>
        <dbReference type="SAM" id="MobiDB-lite"/>
    </source>
</evidence>
<keyword evidence="5" id="KW-1003">Cell membrane</keyword>
<reference evidence="13" key="1">
    <citation type="journal article" date="2013" name="Nat. Genet.">
        <title>The draft genomes of soft-shell turtle and green sea turtle yield insights into the development and evolution of the turtle-specific body plan.</title>
        <authorList>
            <person name="Wang Z."/>
            <person name="Pascual-Anaya J."/>
            <person name="Zadissa A."/>
            <person name="Li W."/>
            <person name="Niimura Y."/>
            <person name="Huang Z."/>
            <person name="Li C."/>
            <person name="White S."/>
            <person name="Xiong Z."/>
            <person name="Fang D."/>
            <person name="Wang B."/>
            <person name="Ming Y."/>
            <person name="Chen Y."/>
            <person name="Zheng Y."/>
            <person name="Kuraku S."/>
            <person name="Pignatelli M."/>
            <person name="Herrero J."/>
            <person name="Beal K."/>
            <person name="Nozawa M."/>
            <person name="Li Q."/>
            <person name="Wang J."/>
            <person name="Zhang H."/>
            <person name="Yu L."/>
            <person name="Shigenobu S."/>
            <person name="Wang J."/>
            <person name="Liu J."/>
            <person name="Flicek P."/>
            <person name="Searle S."/>
            <person name="Wang J."/>
            <person name="Kuratani S."/>
            <person name="Yin Y."/>
            <person name="Aken B."/>
            <person name="Zhang G."/>
            <person name="Irie N."/>
        </authorList>
    </citation>
    <scope>NUCLEOTIDE SEQUENCE [LARGE SCALE GENOMIC DNA]</scope>
</reference>
<dbReference type="InterPro" id="IPR006187">
    <property type="entry name" value="Claudin"/>
</dbReference>
<keyword evidence="4" id="KW-0796">Tight junction</keyword>